<dbReference type="Proteomes" id="UP000242188">
    <property type="component" value="Unassembled WGS sequence"/>
</dbReference>
<feature type="transmembrane region" description="Helical" evidence="1">
    <location>
        <begin position="225"/>
        <end position="247"/>
    </location>
</feature>
<feature type="transmembrane region" description="Helical" evidence="1">
    <location>
        <begin position="701"/>
        <end position="726"/>
    </location>
</feature>
<dbReference type="PANTHER" id="PTHR11161:SF0">
    <property type="entry name" value="O-ACYLTRANSFERASE LIKE PROTEIN"/>
    <property type="match status" value="1"/>
</dbReference>
<keyword evidence="1" id="KW-0812">Transmembrane</keyword>
<feature type="transmembrane region" description="Helical" evidence="1">
    <location>
        <begin position="341"/>
        <end position="360"/>
    </location>
</feature>
<sequence length="757" mass="85430">MGTGQFSLLSFCLQWLLPVFVYVHSVDAYMQFQHPDFETMNIGGIKVPLYSRGHENDMMTNMNSYMKQGGLAEMFRQYSEPSNAGDASICFQGISAECCNDTLQFLSDLSQGQLYAEQMIDSAGKLPSGVMQGKLAWIGSYDECIDILSPANNRTGRQISGKYCMGATATGIPGRLLMNGVCVPHSCTAKDLNIWVYVIYAIAKEPVQTYMSCEEPMLLTTGAKAALAVCGIIAFLVAMGTLVDLVMTYAEKRKKSEIFDFSGNDNLNENSEANERTGLLSHPASHQRQVQDQLLDPPQPSRQRVKICQVMVSFSILTNTRKLLTTSTATGHLTSLNGMRVLSMWWIILGHTYLFASLSMTADNVVEAGKYIQRFSFQAILNGTVSVDTFFFMSGLLVTYLFLKNRRENAGCFNWVLFYFHRFWRLTPVYAFCIMVWGVLFFYTLRGPVMVWRTSPQMESMMNECSKSWWANLLYINNYYPYSGDINQQCMGWSWYLANDMQFYIISPFILILLYRYRKIGFVVCGFLIGACIFIRAMTAFEFGMHVPVQTVTKHTDNYYGQHAPLYNKMYTRIAPYIVGMLLGYVLHRTDCRVRMSKGKVLLGWAVAIATGLSVVYGLYDYYHNSYNASLATSVIYLAFNRVAWSLALAWVVFACATGYGGLVNSLLSWSAWAPLGRLTYCAYLIHPIVMEYIFNQPSSYFISDVNMICYFIGILVLSYAAAYIVSMAVEAPMIGLEKILIPLLKNRVIRCSSFSS</sequence>
<keyword evidence="2" id="KW-0732">Signal</keyword>
<feature type="transmembrane region" description="Helical" evidence="1">
    <location>
        <begin position="522"/>
        <end position="541"/>
    </location>
</feature>
<keyword evidence="1" id="KW-0472">Membrane</keyword>
<keyword evidence="5" id="KW-1185">Reference proteome</keyword>
<feature type="transmembrane region" description="Helical" evidence="1">
    <location>
        <begin position="676"/>
        <end position="695"/>
    </location>
</feature>
<dbReference type="PANTHER" id="PTHR11161">
    <property type="entry name" value="O-ACYLTRANSFERASE"/>
    <property type="match status" value="1"/>
</dbReference>
<dbReference type="InterPro" id="IPR002656">
    <property type="entry name" value="Acyl_transf_3_dom"/>
</dbReference>
<name>A0A210PUX8_MIZYE</name>
<dbReference type="Pfam" id="PF01757">
    <property type="entry name" value="Acyl_transf_3"/>
    <property type="match status" value="1"/>
</dbReference>
<feature type="transmembrane region" description="Helical" evidence="1">
    <location>
        <begin position="423"/>
        <end position="445"/>
    </location>
</feature>
<feature type="chain" id="PRO_5012690728" evidence="2">
    <location>
        <begin position="29"/>
        <end position="757"/>
    </location>
</feature>
<dbReference type="OrthoDB" id="207378at2759"/>
<dbReference type="GO" id="GO:0016747">
    <property type="term" value="F:acyltransferase activity, transferring groups other than amino-acyl groups"/>
    <property type="evidence" value="ECO:0007669"/>
    <property type="project" value="InterPro"/>
</dbReference>
<feature type="transmembrane region" description="Helical" evidence="1">
    <location>
        <begin position="570"/>
        <end position="588"/>
    </location>
</feature>
<evidence type="ECO:0000259" key="3">
    <source>
        <dbReference type="SMART" id="SM00703"/>
    </source>
</evidence>
<gene>
    <name evidence="4" type="ORF">KP79_PYT16819</name>
</gene>
<proteinExistence type="predicted"/>
<organism evidence="4 5">
    <name type="scientific">Mizuhopecten yessoensis</name>
    <name type="common">Japanese scallop</name>
    <name type="synonym">Patinopecten yessoensis</name>
    <dbReference type="NCBI Taxonomy" id="6573"/>
    <lineage>
        <taxon>Eukaryota</taxon>
        <taxon>Metazoa</taxon>
        <taxon>Spiralia</taxon>
        <taxon>Lophotrochozoa</taxon>
        <taxon>Mollusca</taxon>
        <taxon>Bivalvia</taxon>
        <taxon>Autobranchia</taxon>
        <taxon>Pteriomorphia</taxon>
        <taxon>Pectinida</taxon>
        <taxon>Pectinoidea</taxon>
        <taxon>Pectinidae</taxon>
        <taxon>Mizuhopecten</taxon>
    </lineage>
</organism>
<evidence type="ECO:0000313" key="4">
    <source>
        <dbReference type="EMBL" id="OWF40264.1"/>
    </source>
</evidence>
<dbReference type="InterPro" id="IPR052728">
    <property type="entry name" value="O2_lipid_transport_reg"/>
</dbReference>
<evidence type="ECO:0000313" key="5">
    <source>
        <dbReference type="Proteomes" id="UP000242188"/>
    </source>
</evidence>
<evidence type="ECO:0000256" key="2">
    <source>
        <dbReference type="SAM" id="SignalP"/>
    </source>
</evidence>
<dbReference type="Pfam" id="PF20146">
    <property type="entry name" value="NRF"/>
    <property type="match status" value="1"/>
</dbReference>
<feature type="transmembrane region" description="Helical" evidence="1">
    <location>
        <begin position="380"/>
        <end position="403"/>
    </location>
</feature>
<accession>A0A210PUX8</accession>
<feature type="signal peptide" evidence="2">
    <location>
        <begin position="1"/>
        <end position="28"/>
    </location>
</feature>
<dbReference type="EMBL" id="NEDP02005476">
    <property type="protein sequence ID" value="OWF40264.1"/>
    <property type="molecule type" value="Genomic_DNA"/>
</dbReference>
<feature type="domain" description="Nose resistant-to-fluoxetine protein N-terminal" evidence="3">
    <location>
        <begin position="95"/>
        <end position="210"/>
    </location>
</feature>
<evidence type="ECO:0000256" key="1">
    <source>
        <dbReference type="SAM" id="Phobius"/>
    </source>
</evidence>
<dbReference type="SMART" id="SM00703">
    <property type="entry name" value="NRF"/>
    <property type="match status" value="1"/>
</dbReference>
<protein>
    <submittedName>
        <fullName evidence="4">Nose resistant to fluoxetine protein 6</fullName>
    </submittedName>
</protein>
<feature type="transmembrane region" description="Helical" evidence="1">
    <location>
        <begin position="600"/>
        <end position="623"/>
    </location>
</feature>
<dbReference type="InterPro" id="IPR006621">
    <property type="entry name" value="Nose-resist-to-fluoxetine_N"/>
</dbReference>
<keyword evidence="1" id="KW-1133">Transmembrane helix</keyword>
<reference evidence="4 5" key="1">
    <citation type="journal article" date="2017" name="Nat. Ecol. Evol.">
        <title>Scallop genome provides insights into evolution of bilaterian karyotype and development.</title>
        <authorList>
            <person name="Wang S."/>
            <person name="Zhang J."/>
            <person name="Jiao W."/>
            <person name="Li J."/>
            <person name="Xun X."/>
            <person name="Sun Y."/>
            <person name="Guo X."/>
            <person name="Huan P."/>
            <person name="Dong B."/>
            <person name="Zhang L."/>
            <person name="Hu X."/>
            <person name="Sun X."/>
            <person name="Wang J."/>
            <person name="Zhao C."/>
            <person name="Wang Y."/>
            <person name="Wang D."/>
            <person name="Huang X."/>
            <person name="Wang R."/>
            <person name="Lv J."/>
            <person name="Li Y."/>
            <person name="Zhang Z."/>
            <person name="Liu B."/>
            <person name="Lu W."/>
            <person name="Hui Y."/>
            <person name="Liang J."/>
            <person name="Zhou Z."/>
            <person name="Hou R."/>
            <person name="Li X."/>
            <person name="Liu Y."/>
            <person name="Li H."/>
            <person name="Ning X."/>
            <person name="Lin Y."/>
            <person name="Zhao L."/>
            <person name="Xing Q."/>
            <person name="Dou J."/>
            <person name="Li Y."/>
            <person name="Mao J."/>
            <person name="Guo H."/>
            <person name="Dou H."/>
            <person name="Li T."/>
            <person name="Mu C."/>
            <person name="Jiang W."/>
            <person name="Fu Q."/>
            <person name="Fu X."/>
            <person name="Miao Y."/>
            <person name="Liu J."/>
            <person name="Yu Q."/>
            <person name="Li R."/>
            <person name="Liao H."/>
            <person name="Li X."/>
            <person name="Kong Y."/>
            <person name="Jiang Z."/>
            <person name="Chourrout D."/>
            <person name="Li R."/>
            <person name="Bao Z."/>
        </authorList>
    </citation>
    <scope>NUCLEOTIDE SEQUENCE [LARGE SCALE GENOMIC DNA]</scope>
    <source>
        <strain evidence="4 5">PY_sf001</strain>
    </source>
</reference>
<feature type="transmembrane region" description="Helical" evidence="1">
    <location>
        <begin position="643"/>
        <end position="664"/>
    </location>
</feature>
<feature type="transmembrane region" description="Helical" evidence="1">
    <location>
        <begin position="493"/>
        <end position="515"/>
    </location>
</feature>
<comment type="caution">
    <text evidence="4">The sequence shown here is derived from an EMBL/GenBank/DDBJ whole genome shotgun (WGS) entry which is preliminary data.</text>
</comment>
<dbReference type="AlphaFoldDB" id="A0A210PUX8"/>